<name>A0A9D4PKW9_RHISA</name>
<sequence>MADCVLPRLLDSLILPGALYAGKPIPQAQLAAIKQHLPLFICGLLSLNPQTDAYIERKLKDIVVHYLPLFPTQTQSSIHHTGEHPLLATLESCGGACRAAAERRAAYVGFLLDFIQKHFVARKTVSGTHLNQVKVAF</sequence>
<dbReference type="InterPro" id="IPR029424">
    <property type="entry name" value="MMS22L_C"/>
</dbReference>
<evidence type="ECO:0000313" key="3">
    <source>
        <dbReference type="Proteomes" id="UP000821837"/>
    </source>
</evidence>
<organism evidence="2 3">
    <name type="scientific">Rhipicephalus sanguineus</name>
    <name type="common">Brown dog tick</name>
    <name type="synonym">Ixodes sanguineus</name>
    <dbReference type="NCBI Taxonomy" id="34632"/>
    <lineage>
        <taxon>Eukaryota</taxon>
        <taxon>Metazoa</taxon>
        <taxon>Ecdysozoa</taxon>
        <taxon>Arthropoda</taxon>
        <taxon>Chelicerata</taxon>
        <taxon>Arachnida</taxon>
        <taxon>Acari</taxon>
        <taxon>Parasitiformes</taxon>
        <taxon>Ixodida</taxon>
        <taxon>Ixodoidea</taxon>
        <taxon>Ixodidae</taxon>
        <taxon>Rhipicephalinae</taxon>
        <taxon>Rhipicephalus</taxon>
        <taxon>Rhipicephalus</taxon>
    </lineage>
</organism>
<dbReference type="GO" id="GO:0031297">
    <property type="term" value="P:replication fork processing"/>
    <property type="evidence" value="ECO:0007669"/>
    <property type="project" value="InterPro"/>
</dbReference>
<dbReference type="GO" id="GO:0000724">
    <property type="term" value="P:double-strand break repair via homologous recombination"/>
    <property type="evidence" value="ECO:0007669"/>
    <property type="project" value="InterPro"/>
</dbReference>
<feature type="domain" description="MMS22-like C-terminal" evidence="1">
    <location>
        <begin position="2"/>
        <end position="133"/>
    </location>
</feature>
<keyword evidence="3" id="KW-1185">Reference proteome</keyword>
<comment type="caution">
    <text evidence="2">The sequence shown here is derived from an EMBL/GenBank/DDBJ whole genome shotgun (WGS) entry which is preliminary data.</text>
</comment>
<dbReference type="PANTHER" id="PTHR28547:SF1">
    <property type="entry name" value="PROTEIN MMS22-LIKE"/>
    <property type="match status" value="1"/>
</dbReference>
<protein>
    <recommendedName>
        <fullName evidence="1">MMS22-like C-terminal domain-containing protein</fullName>
    </recommendedName>
</protein>
<dbReference type="InterPro" id="IPR042320">
    <property type="entry name" value="MMS22-like"/>
</dbReference>
<reference evidence="2" key="1">
    <citation type="journal article" date="2020" name="Cell">
        <title>Large-Scale Comparative Analyses of Tick Genomes Elucidate Their Genetic Diversity and Vector Capacities.</title>
        <authorList>
            <consortium name="Tick Genome and Microbiome Consortium (TIGMIC)"/>
            <person name="Jia N."/>
            <person name="Wang J."/>
            <person name="Shi W."/>
            <person name="Du L."/>
            <person name="Sun Y."/>
            <person name="Zhan W."/>
            <person name="Jiang J.F."/>
            <person name="Wang Q."/>
            <person name="Zhang B."/>
            <person name="Ji P."/>
            <person name="Bell-Sakyi L."/>
            <person name="Cui X.M."/>
            <person name="Yuan T.T."/>
            <person name="Jiang B.G."/>
            <person name="Yang W.F."/>
            <person name="Lam T.T."/>
            <person name="Chang Q.C."/>
            <person name="Ding S.J."/>
            <person name="Wang X.J."/>
            <person name="Zhu J.G."/>
            <person name="Ruan X.D."/>
            <person name="Zhao L."/>
            <person name="Wei J.T."/>
            <person name="Ye R.Z."/>
            <person name="Que T.C."/>
            <person name="Du C.H."/>
            <person name="Zhou Y.H."/>
            <person name="Cheng J.X."/>
            <person name="Dai P.F."/>
            <person name="Guo W.B."/>
            <person name="Han X.H."/>
            <person name="Huang E.J."/>
            <person name="Li L.F."/>
            <person name="Wei W."/>
            <person name="Gao Y.C."/>
            <person name="Liu J.Z."/>
            <person name="Shao H.Z."/>
            <person name="Wang X."/>
            <person name="Wang C.C."/>
            <person name="Yang T.C."/>
            <person name="Huo Q.B."/>
            <person name="Li W."/>
            <person name="Chen H.Y."/>
            <person name="Chen S.E."/>
            <person name="Zhou L.G."/>
            <person name="Ni X.B."/>
            <person name="Tian J.H."/>
            <person name="Sheng Y."/>
            <person name="Liu T."/>
            <person name="Pan Y.S."/>
            <person name="Xia L.Y."/>
            <person name="Li J."/>
            <person name="Zhao F."/>
            <person name="Cao W.C."/>
        </authorList>
    </citation>
    <scope>NUCLEOTIDE SEQUENCE</scope>
    <source>
        <strain evidence="2">Rsan-2018</strain>
    </source>
</reference>
<accession>A0A9D4PKW9</accession>
<dbReference type="GO" id="GO:0043596">
    <property type="term" value="C:nuclear replication fork"/>
    <property type="evidence" value="ECO:0007669"/>
    <property type="project" value="TreeGrafter"/>
</dbReference>
<evidence type="ECO:0000259" key="1">
    <source>
        <dbReference type="Pfam" id="PF14911"/>
    </source>
</evidence>
<gene>
    <name evidence="2" type="ORF">HPB52_004178</name>
</gene>
<reference evidence="2" key="2">
    <citation type="submission" date="2021-09" db="EMBL/GenBank/DDBJ databases">
        <authorList>
            <person name="Jia N."/>
            <person name="Wang J."/>
            <person name="Shi W."/>
            <person name="Du L."/>
            <person name="Sun Y."/>
            <person name="Zhan W."/>
            <person name="Jiang J."/>
            <person name="Wang Q."/>
            <person name="Zhang B."/>
            <person name="Ji P."/>
            <person name="Sakyi L.B."/>
            <person name="Cui X."/>
            <person name="Yuan T."/>
            <person name="Jiang B."/>
            <person name="Yang W."/>
            <person name="Lam T.T.-Y."/>
            <person name="Chang Q."/>
            <person name="Ding S."/>
            <person name="Wang X."/>
            <person name="Zhu J."/>
            <person name="Ruan X."/>
            <person name="Zhao L."/>
            <person name="Wei J."/>
            <person name="Que T."/>
            <person name="Du C."/>
            <person name="Cheng J."/>
            <person name="Dai P."/>
            <person name="Han X."/>
            <person name="Huang E."/>
            <person name="Gao Y."/>
            <person name="Liu J."/>
            <person name="Shao H."/>
            <person name="Ye R."/>
            <person name="Li L."/>
            <person name="Wei W."/>
            <person name="Wang X."/>
            <person name="Wang C."/>
            <person name="Huo Q."/>
            <person name="Li W."/>
            <person name="Guo W."/>
            <person name="Chen H."/>
            <person name="Chen S."/>
            <person name="Zhou L."/>
            <person name="Zhou L."/>
            <person name="Ni X."/>
            <person name="Tian J."/>
            <person name="Zhou Y."/>
            <person name="Sheng Y."/>
            <person name="Liu T."/>
            <person name="Pan Y."/>
            <person name="Xia L."/>
            <person name="Li J."/>
            <person name="Zhao F."/>
            <person name="Cao W."/>
        </authorList>
    </citation>
    <scope>NUCLEOTIDE SEQUENCE</scope>
    <source>
        <strain evidence="2">Rsan-2018</strain>
        <tissue evidence="2">Larvae</tissue>
    </source>
</reference>
<proteinExistence type="predicted"/>
<dbReference type="Pfam" id="PF14911">
    <property type="entry name" value="MMS22L_C"/>
    <property type="match status" value="1"/>
</dbReference>
<dbReference type="AlphaFoldDB" id="A0A9D4PKW9"/>
<dbReference type="Proteomes" id="UP000821837">
    <property type="component" value="Chromosome 6"/>
</dbReference>
<dbReference type="VEuPathDB" id="VectorBase:RSAN_034021"/>
<dbReference type="PANTHER" id="PTHR28547">
    <property type="entry name" value="PROTEIN MMS22-LIKE"/>
    <property type="match status" value="1"/>
</dbReference>
<evidence type="ECO:0000313" key="2">
    <source>
        <dbReference type="EMBL" id="KAH7946761.1"/>
    </source>
</evidence>
<dbReference type="EMBL" id="JABSTV010001252">
    <property type="protein sequence ID" value="KAH7946761.1"/>
    <property type="molecule type" value="Genomic_DNA"/>
</dbReference>